<dbReference type="InterPro" id="IPR000644">
    <property type="entry name" value="CBS_dom"/>
</dbReference>
<evidence type="ECO:0000313" key="13">
    <source>
        <dbReference type="Proteomes" id="UP000050454"/>
    </source>
</evidence>
<dbReference type="AlphaFoldDB" id="A0A0P7C5M8"/>
<organism evidence="12 13">
    <name type="scientific">Jiulongibacter sediminis</name>
    <dbReference type="NCBI Taxonomy" id="1605367"/>
    <lineage>
        <taxon>Bacteria</taxon>
        <taxon>Pseudomonadati</taxon>
        <taxon>Bacteroidota</taxon>
        <taxon>Cytophagia</taxon>
        <taxon>Cytophagales</taxon>
        <taxon>Leadbetterellaceae</taxon>
        <taxon>Jiulongibacter</taxon>
    </lineage>
</organism>
<evidence type="ECO:0000256" key="9">
    <source>
        <dbReference type="SAM" id="Phobius"/>
    </source>
</evidence>
<evidence type="ECO:0000256" key="3">
    <source>
        <dbReference type="ARBA" id="ARBA00022737"/>
    </source>
</evidence>
<dbReference type="PANTHER" id="PTHR22777:SF17">
    <property type="entry name" value="UPF0053 PROTEIN SLL0260"/>
    <property type="match status" value="1"/>
</dbReference>
<keyword evidence="3" id="KW-0677">Repeat</keyword>
<sequence length="434" mass="48788">MEIFILFFLILLNGLFSMSEIALISSRKTKLEIAAKNGDKKAQAALDLAGSPNKFLSTVQIGITLISIFTGIYSGDRLGVYVKPLFEQIPALVPYAETLSVALITIAVTFLSLIFGELLPKRIGMAVPEGISKFMAGPMALLSKITSPLIWVLSQTSKFLFSLTGIKESDNSITEEEIKSLAKEGATGGAIEEIEHEIVQNVFHLGDRKITSLMTNINEVTYLDLEDPYNINRKKVMDSRHSVYPVCKDGINNMMGLLYVKDILGKSLTAELKNLESNLRECLFIPENNLGYQVLEKFQEERKHFGVIVDEYGSVQGVVTMNDILDALVGDISETNEFEFEIFRRDDGTFLIDASLPFDEFLQEFDIELSNRKEYSGFDTMGGFALEILQEIPDTGDKFEWEEFRFEIVDMDKNRIDKILVSRIDGEEIVIEED</sequence>
<name>A0A0P7C5M8_9BACT</name>
<dbReference type="Pfam" id="PF01595">
    <property type="entry name" value="CNNM"/>
    <property type="match status" value="1"/>
</dbReference>
<dbReference type="InterPro" id="IPR005170">
    <property type="entry name" value="Transptr-assoc_dom"/>
</dbReference>
<evidence type="ECO:0000256" key="6">
    <source>
        <dbReference type="ARBA" id="ARBA00023136"/>
    </source>
</evidence>
<evidence type="ECO:0000259" key="10">
    <source>
        <dbReference type="PROSITE" id="PS51371"/>
    </source>
</evidence>
<dbReference type="CDD" id="cd04590">
    <property type="entry name" value="CBS_pair_CorC_HlyC_assoc"/>
    <property type="match status" value="1"/>
</dbReference>
<dbReference type="InterPro" id="IPR044751">
    <property type="entry name" value="Ion_transp-like_CBS"/>
</dbReference>
<dbReference type="SUPFAM" id="SSF56176">
    <property type="entry name" value="FAD-binding/transporter-associated domain-like"/>
    <property type="match status" value="1"/>
</dbReference>
<dbReference type="SUPFAM" id="SSF54631">
    <property type="entry name" value="CBS-domain pair"/>
    <property type="match status" value="1"/>
</dbReference>
<evidence type="ECO:0000256" key="1">
    <source>
        <dbReference type="ARBA" id="ARBA00004141"/>
    </source>
</evidence>
<gene>
    <name evidence="12" type="ORF">AFM12_13285</name>
</gene>
<dbReference type="InterPro" id="IPR002550">
    <property type="entry name" value="CNNM"/>
</dbReference>
<dbReference type="PANTHER" id="PTHR22777">
    <property type="entry name" value="HEMOLYSIN-RELATED"/>
    <property type="match status" value="1"/>
</dbReference>
<keyword evidence="13" id="KW-1185">Reference proteome</keyword>
<evidence type="ECO:0000313" key="12">
    <source>
        <dbReference type="EMBL" id="KPM47480.1"/>
    </source>
</evidence>
<dbReference type="Gene3D" id="3.10.580.10">
    <property type="entry name" value="CBS-domain"/>
    <property type="match status" value="1"/>
</dbReference>
<comment type="caution">
    <text evidence="12">The sequence shown here is derived from an EMBL/GenBank/DDBJ whole genome shotgun (WGS) entry which is preliminary data.</text>
</comment>
<dbReference type="InterPro" id="IPR036318">
    <property type="entry name" value="FAD-bd_PCMH-like_sf"/>
</dbReference>
<reference evidence="12 13" key="1">
    <citation type="submission" date="2015-07" db="EMBL/GenBank/DDBJ databases">
        <title>The draft genome sequence of Leadbetterella sp. JN14-9.</title>
        <authorList>
            <person name="Liu Y."/>
            <person name="Du J."/>
            <person name="Shao Z."/>
        </authorList>
    </citation>
    <scope>NUCLEOTIDE SEQUENCE [LARGE SCALE GENOMIC DNA]</scope>
    <source>
        <strain evidence="12 13">JN14-9</strain>
    </source>
</reference>
<keyword evidence="5 7" id="KW-0129">CBS domain</keyword>
<comment type="subcellular location">
    <subcellularLocation>
        <location evidence="1">Membrane</location>
        <topology evidence="1">Multi-pass membrane protein</topology>
    </subcellularLocation>
</comment>
<dbReference type="PATRIC" id="fig|1605367.3.peg.50"/>
<protein>
    <submittedName>
        <fullName evidence="12">Hemolysin</fullName>
    </submittedName>
</protein>
<feature type="transmembrane region" description="Helical" evidence="9">
    <location>
        <begin position="55"/>
        <end position="74"/>
    </location>
</feature>
<dbReference type="PROSITE" id="PS51846">
    <property type="entry name" value="CNNM"/>
    <property type="match status" value="1"/>
</dbReference>
<dbReference type="Pfam" id="PF00571">
    <property type="entry name" value="CBS"/>
    <property type="match status" value="1"/>
</dbReference>
<dbReference type="GO" id="GO:0050660">
    <property type="term" value="F:flavin adenine dinucleotide binding"/>
    <property type="evidence" value="ECO:0007669"/>
    <property type="project" value="InterPro"/>
</dbReference>
<evidence type="ECO:0000256" key="4">
    <source>
        <dbReference type="ARBA" id="ARBA00022989"/>
    </source>
</evidence>
<dbReference type="GO" id="GO:0005886">
    <property type="term" value="C:plasma membrane"/>
    <property type="evidence" value="ECO:0007669"/>
    <property type="project" value="TreeGrafter"/>
</dbReference>
<dbReference type="Proteomes" id="UP000050454">
    <property type="component" value="Unassembled WGS sequence"/>
</dbReference>
<evidence type="ECO:0000256" key="5">
    <source>
        <dbReference type="ARBA" id="ARBA00023122"/>
    </source>
</evidence>
<feature type="domain" description="CBS" evidence="10">
    <location>
        <begin position="278"/>
        <end position="334"/>
    </location>
</feature>
<keyword evidence="4 8" id="KW-1133">Transmembrane helix</keyword>
<dbReference type="SMART" id="SM01091">
    <property type="entry name" value="CorC_HlyC"/>
    <property type="match status" value="1"/>
</dbReference>
<dbReference type="EMBL" id="LGTQ01000010">
    <property type="protein sequence ID" value="KPM47480.1"/>
    <property type="molecule type" value="Genomic_DNA"/>
</dbReference>
<keyword evidence="2 8" id="KW-0812">Transmembrane</keyword>
<dbReference type="OrthoDB" id="9798188at2"/>
<feature type="transmembrane region" description="Helical" evidence="9">
    <location>
        <begin position="95"/>
        <end position="115"/>
    </location>
</feature>
<dbReference type="InterPro" id="IPR016169">
    <property type="entry name" value="FAD-bd_PCMH_sub2"/>
</dbReference>
<dbReference type="STRING" id="1605367.AFM12_13285"/>
<feature type="domain" description="CNNM transmembrane" evidence="11">
    <location>
        <begin position="1"/>
        <end position="195"/>
    </location>
</feature>
<dbReference type="Pfam" id="PF03471">
    <property type="entry name" value="CorC_HlyC"/>
    <property type="match status" value="1"/>
</dbReference>
<evidence type="ECO:0000256" key="7">
    <source>
        <dbReference type="PROSITE-ProRule" id="PRU00703"/>
    </source>
</evidence>
<dbReference type="InterPro" id="IPR046342">
    <property type="entry name" value="CBS_dom_sf"/>
</dbReference>
<proteinExistence type="predicted"/>
<evidence type="ECO:0000256" key="2">
    <source>
        <dbReference type="ARBA" id="ARBA00022692"/>
    </source>
</evidence>
<evidence type="ECO:0000259" key="11">
    <source>
        <dbReference type="PROSITE" id="PS51846"/>
    </source>
</evidence>
<dbReference type="PROSITE" id="PS51371">
    <property type="entry name" value="CBS"/>
    <property type="match status" value="1"/>
</dbReference>
<dbReference type="Gene3D" id="3.30.465.10">
    <property type="match status" value="1"/>
</dbReference>
<keyword evidence="6 8" id="KW-0472">Membrane</keyword>
<evidence type="ECO:0000256" key="8">
    <source>
        <dbReference type="PROSITE-ProRule" id="PRU01193"/>
    </source>
</evidence>
<accession>A0A0P7C5M8</accession>